<evidence type="ECO:0000313" key="2">
    <source>
        <dbReference type="EMBL" id="GLW94904.1"/>
    </source>
</evidence>
<comment type="caution">
    <text evidence="2">The sequence shown here is derived from an EMBL/GenBank/DDBJ whole genome shotgun (WGS) entry which is preliminary data.</text>
</comment>
<reference evidence="2" key="1">
    <citation type="submission" date="2023-02" db="EMBL/GenBank/DDBJ databases">
        <title>Actinokineospora globicatena NBRC 15670.</title>
        <authorList>
            <person name="Ichikawa N."/>
            <person name="Sato H."/>
            <person name="Tonouchi N."/>
        </authorList>
    </citation>
    <scope>NUCLEOTIDE SEQUENCE</scope>
    <source>
        <strain evidence="2">NBRC 15670</strain>
    </source>
</reference>
<dbReference type="GO" id="GO:0032259">
    <property type="term" value="P:methylation"/>
    <property type="evidence" value="ECO:0007669"/>
    <property type="project" value="UniProtKB-KW"/>
</dbReference>
<dbReference type="Gene3D" id="3.40.50.150">
    <property type="entry name" value="Vaccinia Virus protein VP39"/>
    <property type="match status" value="1"/>
</dbReference>
<dbReference type="CDD" id="cd02440">
    <property type="entry name" value="AdoMet_MTases"/>
    <property type="match status" value="1"/>
</dbReference>
<sequence length="186" mass="19548">MCDGGPVTWNGEDYQRRFDTLAESGQDVHGEAVFVLGYRPGSVLDAGCGTGRVGIELARHGVEVEGVDVDESMLAVAGERAPQVRWHCRDLVGLDLGRDFDVVVMAGNVPLFTPPGTQAQLVAGVAGHVAPGGVLIAGFSLDRGYTTADYDQHCAAAGLTATERYATWAKDPFDGGDYAVSVHRAG</sequence>
<dbReference type="PANTHER" id="PTHR43464">
    <property type="entry name" value="METHYLTRANSFERASE"/>
    <property type="match status" value="1"/>
</dbReference>
<protein>
    <submittedName>
        <fullName evidence="2">SAM-dependent methyltransferase</fullName>
    </submittedName>
</protein>
<dbReference type="InterPro" id="IPR029063">
    <property type="entry name" value="SAM-dependent_MTases_sf"/>
</dbReference>
<proteinExistence type="predicted"/>
<dbReference type="GO" id="GO:0008168">
    <property type="term" value="F:methyltransferase activity"/>
    <property type="evidence" value="ECO:0007669"/>
    <property type="project" value="UniProtKB-KW"/>
</dbReference>
<dbReference type="PANTHER" id="PTHR43464:SF49">
    <property type="entry name" value="TELLURITE METHYLTRANSFERASE"/>
    <property type="match status" value="1"/>
</dbReference>
<organism evidence="2 3">
    <name type="scientific">Actinokineospora globicatena</name>
    <dbReference type="NCBI Taxonomy" id="103729"/>
    <lineage>
        <taxon>Bacteria</taxon>
        <taxon>Bacillati</taxon>
        <taxon>Actinomycetota</taxon>
        <taxon>Actinomycetes</taxon>
        <taxon>Pseudonocardiales</taxon>
        <taxon>Pseudonocardiaceae</taxon>
        <taxon>Actinokineospora</taxon>
    </lineage>
</organism>
<dbReference type="AlphaFoldDB" id="A0A9W6QUL4"/>
<name>A0A9W6QUL4_9PSEU</name>
<dbReference type="InterPro" id="IPR041698">
    <property type="entry name" value="Methyltransf_25"/>
</dbReference>
<feature type="domain" description="Methyltransferase" evidence="1">
    <location>
        <begin position="43"/>
        <end position="133"/>
    </location>
</feature>
<dbReference type="EMBL" id="BSSD01000011">
    <property type="protein sequence ID" value="GLW94904.1"/>
    <property type="molecule type" value="Genomic_DNA"/>
</dbReference>
<keyword evidence="2" id="KW-0489">Methyltransferase</keyword>
<evidence type="ECO:0000313" key="3">
    <source>
        <dbReference type="Proteomes" id="UP001165042"/>
    </source>
</evidence>
<accession>A0A9W6QUL4</accession>
<dbReference type="Proteomes" id="UP001165042">
    <property type="component" value="Unassembled WGS sequence"/>
</dbReference>
<evidence type="ECO:0000259" key="1">
    <source>
        <dbReference type="Pfam" id="PF13649"/>
    </source>
</evidence>
<dbReference type="SUPFAM" id="SSF53335">
    <property type="entry name" value="S-adenosyl-L-methionine-dependent methyltransferases"/>
    <property type="match status" value="1"/>
</dbReference>
<keyword evidence="2" id="KW-0808">Transferase</keyword>
<dbReference type="Pfam" id="PF13649">
    <property type="entry name" value="Methyltransf_25"/>
    <property type="match status" value="1"/>
</dbReference>
<keyword evidence="3" id="KW-1185">Reference proteome</keyword>
<gene>
    <name evidence="2" type="ORF">Aglo03_57200</name>
</gene>